<sequence>MVHSAPAADAAPSRVSAWVRILGLFVIGLFAAAQFAKISVALPQLDALYPDASGRMAYAVAANGVAGIVLGVLGGALVASVGARRVLCLALVGAGALSLAEALVPSFAVFMVLRLLEGVTHLLIVVAAPTLMAASAPPRIRPVAMGLWGTFMGVGFAVTALVGVPVLEAGGVPVFFVAHGLGMLALAAVVAPLMPSLPRGGRMPGLTAAHRATYGRLPRITPALGFLWYTLNFVALVTFLPPLLGPGAAVILPLVALIGTFGAGELSRRIAPLTVGRAGFALTALLMPAIWLVPETAQLPVAAAAFVTMGLIPGATFAAVPALNPEPADQAGANGAIAQLGNVGSTIGTPLFSVALIAGPMGLSLVSALLCVAGIFVWSLLSRKVAAIS</sequence>
<keyword evidence="2 4" id="KW-1133">Transmembrane helix</keyword>
<dbReference type="Proteomes" id="UP000198885">
    <property type="component" value="Unassembled WGS sequence"/>
</dbReference>
<reference evidence="6 7" key="1">
    <citation type="submission" date="2016-10" db="EMBL/GenBank/DDBJ databases">
        <authorList>
            <person name="de Groot N.N."/>
        </authorList>
    </citation>
    <scope>NUCLEOTIDE SEQUENCE [LARGE SCALE GENOMIC DNA]</scope>
    <source>
        <strain evidence="6 7">DSM 23042</strain>
    </source>
</reference>
<proteinExistence type="predicted"/>
<evidence type="ECO:0000256" key="3">
    <source>
        <dbReference type="ARBA" id="ARBA00023136"/>
    </source>
</evidence>
<dbReference type="Pfam" id="PF07690">
    <property type="entry name" value="MFS_1"/>
    <property type="match status" value="1"/>
</dbReference>
<protein>
    <submittedName>
        <fullName evidence="6">Predicted arabinose efflux permease, MFS family</fullName>
    </submittedName>
</protein>
<feature type="transmembrane region" description="Helical" evidence="4">
    <location>
        <begin position="299"/>
        <end position="323"/>
    </location>
</feature>
<dbReference type="InterPro" id="IPR036259">
    <property type="entry name" value="MFS_trans_sf"/>
</dbReference>
<evidence type="ECO:0000256" key="4">
    <source>
        <dbReference type="SAM" id="Phobius"/>
    </source>
</evidence>
<keyword evidence="3 4" id="KW-0472">Membrane</keyword>
<feature type="transmembrane region" description="Helical" evidence="4">
    <location>
        <begin position="246"/>
        <end position="263"/>
    </location>
</feature>
<evidence type="ECO:0000256" key="1">
    <source>
        <dbReference type="ARBA" id="ARBA00022692"/>
    </source>
</evidence>
<evidence type="ECO:0000313" key="7">
    <source>
        <dbReference type="Proteomes" id="UP000198885"/>
    </source>
</evidence>
<dbReference type="GO" id="GO:0022857">
    <property type="term" value="F:transmembrane transporter activity"/>
    <property type="evidence" value="ECO:0007669"/>
    <property type="project" value="InterPro"/>
</dbReference>
<feature type="transmembrane region" description="Helical" evidence="4">
    <location>
        <begin position="173"/>
        <end position="194"/>
    </location>
</feature>
<feature type="domain" description="Major facilitator superfamily (MFS) profile" evidence="5">
    <location>
        <begin position="16"/>
        <end position="385"/>
    </location>
</feature>
<dbReference type="SUPFAM" id="SSF103473">
    <property type="entry name" value="MFS general substrate transporter"/>
    <property type="match status" value="1"/>
</dbReference>
<feature type="transmembrane region" description="Helical" evidence="4">
    <location>
        <begin position="335"/>
        <end position="357"/>
    </location>
</feature>
<dbReference type="InterPro" id="IPR020846">
    <property type="entry name" value="MFS_dom"/>
</dbReference>
<keyword evidence="7" id="KW-1185">Reference proteome</keyword>
<evidence type="ECO:0000313" key="6">
    <source>
        <dbReference type="EMBL" id="SER97631.1"/>
    </source>
</evidence>
<evidence type="ECO:0000259" key="5">
    <source>
        <dbReference type="PROSITE" id="PS50850"/>
    </source>
</evidence>
<dbReference type="OrthoDB" id="6095882at2"/>
<dbReference type="PROSITE" id="PS50850">
    <property type="entry name" value="MFS"/>
    <property type="match status" value="1"/>
</dbReference>
<feature type="transmembrane region" description="Helical" evidence="4">
    <location>
        <begin position="220"/>
        <end position="240"/>
    </location>
</feature>
<feature type="transmembrane region" description="Helical" evidence="4">
    <location>
        <begin position="119"/>
        <end position="136"/>
    </location>
</feature>
<dbReference type="RefSeq" id="WP_092691843.1">
    <property type="nucleotide sequence ID" value="NZ_FOGU01000004.1"/>
</dbReference>
<feature type="transmembrane region" description="Helical" evidence="4">
    <location>
        <begin position="275"/>
        <end position="293"/>
    </location>
</feature>
<dbReference type="Gene3D" id="1.20.1250.20">
    <property type="entry name" value="MFS general substrate transporter like domains"/>
    <property type="match status" value="1"/>
</dbReference>
<dbReference type="STRING" id="641238.SAMN04490244_104236"/>
<evidence type="ECO:0000256" key="2">
    <source>
        <dbReference type="ARBA" id="ARBA00022989"/>
    </source>
</evidence>
<name>A0A1H9TKC4_9RHOB</name>
<feature type="transmembrane region" description="Helical" evidence="4">
    <location>
        <begin position="86"/>
        <end position="113"/>
    </location>
</feature>
<gene>
    <name evidence="6" type="ORF">SAMN04490244_104236</name>
</gene>
<dbReference type="EMBL" id="FOGU01000004">
    <property type="protein sequence ID" value="SER97631.1"/>
    <property type="molecule type" value="Genomic_DNA"/>
</dbReference>
<feature type="transmembrane region" description="Helical" evidence="4">
    <location>
        <begin position="56"/>
        <end position="79"/>
    </location>
</feature>
<accession>A0A1H9TKC4</accession>
<feature type="transmembrane region" description="Helical" evidence="4">
    <location>
        <begin position="363"/>
        <end position="381"/>
    </location>
</feature>
<dbReference type="AlphaFoldDB" id="A0A1H9TKC4"/>
<feature type="transmembrane region" description="Helical" evidence="4">
    <location>
        <begin position="17"/>
        <end position="36"/>
    </location>
</feature>
<feature type="transmembrane region" description="Helical" evidence="4">
    <location>
        <begin position="143"/>
        <end position="167"/>
    </location>
</feature>
<dbReference type="InterPro" id="IPR011701">
    <property type="entry name" value="MFS"/>
</dbReference>
<keyword evidence="1 4" id="KW-0812">Transmembrane</keyword>
<organism evidence="6 7">
    <name type="scientific">Tranquillimonas rosea</name>
    <dbReference type="NCBI Taxonomy" id="641238"/>
    <lineage>
        <taxon>Bacteria</taxon>
        <taxon>Pseudomonadati</taxon>
        <taxon>Pseudomonadota</taxon>
        <taxon>Alphaproteobacteria</taxon>
        <taxon>Rhodobacterales</taxon>
        <taxon>Roseobacteraceae</taxon>
        <taxon>Tranquillimonas</taxon>
    </lineage>
</organism>